<sequence length="346" mass="37643">MFIFIAMGMLLITAMPAAADSDYPVVLIHGFQPHQLQAQPNADQVKLDGAAYWEEYWGPRAAARIDWPSHQRITQQISMQYVWPKLQELSTSGLCRDGCLLVTHSTGDLIARHILENQRNWLENAGLEPLNFVATIDFAGAGGGSELADIAINVAEGGGLTNAAMRYAISLWLGITPTQGNLGVLSDLRVANARQLARLPDERVPRLRFVGDASDFWSVTAPFLPGHDDGVVSAHSTCGAADVSNFNSCSPTMNFSGRLTSMSNGVEQFMPYHYPIAMGSGYSHSGTIAAQHEGPLGSVQRLLNLANGETVSVAYERESGWFGRRFEYIQGSQQQTMSEVAQGLLR</sequence>
<dbReference type="EMBL" id="PIPN01000001">
    <property type="protein sequence ID" value="RUO31988.1"/>
    <property type="molecule type" value="Genomic_DNA"/>
</dbReference>
<dbReference type="InterPro" id="IPR029058">
    <property type="entry name" value="AB_hydrolase_fold"/>
</dbReference>
<evidence type="ECO:0008006" key="4">
    <source>
        <dbReference type="Google" id="ProtNLM"/>
    </source>
</evidence>
<proteinExistence type="predicted"/>
<keyword evidence="3" id="KW-1185">Reference proteome</keyword>
<organism evidence="2 3">
    <name type="scientific">Aliidiomarina sedimenti</name>
    <dbReference type="NCBI Taxonomy" id="1933879"/>
    <lineage>
        <taxon>Bacteria</taxon>
        <taxon>Pseudomonadati</taxon>
        <taxon>Pseudomonadota</taxon>
        <taxon>Gammaproteobacteria</taxon>
        <taxon>Alteromonadales</taxon>
        <taxon>Idiomarinaceae</taxon>
        <taxon>Aliidiomarina</taxon>
    </lineage>
</organism>
<feature type="chain" id="PRO_5045109285" description="DUF676 domain-containing protein" evidence="1">
    <location>
        <begin position="20"/>
        <end position="346"/>
    </location>
</feature>
<dbReference type="RefSeq" id="WP_126788190.1">
    <property type="nucleotide sequence ID" value="NZ_PIPN01000001.1"/>
</dbReference>
<reference evidence="2 3" key="1">
    <citation type="journal article" date="2018" name="Front. Microbiol.">
        <title>Genome-Based Analysis Reveals the Taxonomy and Diversity of the Family Idiomarinaceae.</title>
        <authorList>
            <person name="Liu Y."/>
            <person name="Lai Q."/>
            <person name="Shao Z."/>
        </authorList>
    </citation>
    <scope>NUCLEOTIDE SEQUENCE [LARGE SCALE GENOMIC DNA]</scope>
    <source>
        <strain evidence="2 3">GBSy1</strain>
    </source>
</reference>
<keyword evidence="1" id="KW-0732">Signal</keyword>
<gene>
    <name evidence="2" type="ORF">CWE12_03075</name>
</gene>
<name>A0ABY0C2Z4_9GAMM</name>
<dbReference type="Proteomes" id="UP000287410">
    <property type="component" value="Unassembled WGS sequence"/>
</dbReference>
<dbReference type="SUPFAM" id="SSF53474">
    <property type="entry name" value="alpha/beta-Hydrolases"/>
    <property type="match status" value="1"/>
</dbReference>
<evidence type="ECO:0000313" key="3">
    <source>
        <dbReference type="Proteomes" id="UP000287410"/>
    </source>
</evidence>
<evidence type="ECO:0000256" key="1">
    <source>
        <dbReference type="SAM" id="SignalP"/>
    </source>
</evidence>
<feature type="signal peptide" evidence="1">
    <location>
        <begin position="1"/>
        <end position="19"/>
    </location>
</feature>
<evidence type="ECO:0000313" key="2">
    <source>
        <dbReference type="EMBL" id="RUO31988.1"/>
    </source>
</evidence>
<protein>
    <recommendedName>
        <fullName evidence="4">DUF676 domain-containing protein</fullName>
    </recommendedName>
</protein>
<accession>A0ABY0C2Z4</accession>
<comment type="caution">
    <text evidence="2">The sequence shown here is derived from an EMBL/GenBank/DDBJ whole genome shotgun (WGS) entry which is preliminary data.</text>
</comment>